<proteinExistence type="predicted"/>
<accession>A0A381SDS6</accession>
<dbReference type="InterPro" id="IPR036775">
    <property type="entry name" value="DNA_pol_Y-fam_lit_finger_sf"/>
</dbReference>
<dbReference type="Gene3D" id="3.30.1490.100">
    <property type="entry name" value="DNA polymerase, Y-family, little finger domain"/>
    <property type="match status" value="1"/>
</dbReference>
<dbReference type="SUPFAM" id="SSF56672">
    <property type="entry name" value="DNA/RNA polymerases"/>
    <property type="match status" value="1"/>
</dbReference>
<dbReference type="Pfam" id="PF00817">
    <property type="entry name" value="IMS"/>
    <property type="match status" value="1"/>
</dbReference>
<organism evidence="2">
    <name type="scientific">marine metagenome</name>
    <dbReference type="NCBI Taxonomy" id="408172"/>
    <lineage>
        <taxon>unclassified sequences</taxon>
        <taxon>metagenomes</taxon>
        <taxon>ecological metagenomes</taxon>
    </lineage>
</organism>
<reference evidence="2" key="1">
    <citation type="submission" date="2018-05" db="EMBL/GenBank/DDBJ databases">
        <authorList>
            <person name="Lanie J.A."/>
            <person name="Ng W.-L."/>
            <person name="Kazmierczak K.M."/>
            <person name="Andrzejewski T.M."/>
            <person name="Davidsen T.M."/>
            <person name="Wayne K.J."/>
            <person name="Tettelin H."/>
            <person name="Glass J.I."/>
            <person name="Rusch D."/>
            <person name="Podicherti R."/>
            <person name="Tsui H.-C.T."/>
            <person name="Winkler M.E."/>
        </authorList>
    </citation>
    <scope>NUCLEOTIDE SEQUENCE</scope>
</reference>
<dbReference type="GO" id="GO:0006281">
    <property type="term" value="P:DNA repair"/>
    <property type="evidence" value="ECO:0007669"/>
    <property type="project" value="InterPro"/>
</dbReference>
<dbReference type="GO" id="GO:0003684">
    <property type="term" value="F:damaged DNA binding"/>
    <property type="evidence" value="ECO:0007669"/>
    <property type="project" value="InterPro"/>
</dbReference>
<dbReference type="AlphaFoldDB" id="A0A381SDS6"/>
<dbReference type="InterPro" id="IPR050116">
    <property type="entry name" value="DNA_polymerase-Y"/>
</dbReference>
<dbReference type="InterPro" id="IPR017961">
    <property type="entry name" value="DNA_pol_Y-fam_little_finger"/>
</dbReference>
<dbReference type="SUPFAM" id="SSF100879">
    <property type="entry name" value="Lesion bypass DNA polymerase (Y-family), little finger domain"/>
    <property type="match status" value="1"/>
</dbReference>
<dbReference type="GO" id="GO:0005829">
    <property type="term" value="C:cytosol"/>
    <property type="evidence" value="ECO:0007669"/>
    <property type="project" value="TreeGrafter"/>
</dbReference>
<dbReference type="GO" id="GO:0042276">
    <property type="term" value="P:error-prone translesion synthesis"/>
    <property type="evidence" value="ECO:0007669"/>
    <property type="project" value="TreeGrafter"/>
</dbReference>
<dbReference type="InterPro" id="IPR001126">
    <property type="entry name" value="UmuC"/>
</dbReference>
<dbReference type="Gene3D" id="3.30.70.270">
    <property type="match status" value="1"/>
</dbReference>
<dbReference type="Gene3D" id="3.40.1170.60">
    <property type="match status" value="1"/>
</dbReference>
<protein>
    <recommendedName>
        <fullName evidence="1">UmuC domain-containing protein</fullName>
    </recommendedName>
</protein>
<name>A0A381SDS6_9ZZZZ</name>
<dbReference type="EMBL" id="UINC01002925">
    <property type="protein sequence ID" value="SVA01644.1"/>
    <property type="molecule type" value="Genomic_DNA"/>
</dbReference>
<gene>
    <name evidence="2" type="ORF">METZ01_LOCUS54498</name>
</gene>
<dbReference type="InterPro" id="IPR043502">
    <property type="entry name" value="DNA/RNA_pol_sf"/>
</dbReference>
<dbReference type="PANTHER" id="PTHR11076">
    <property type="entry name" value="DNA REPAIR POLYMERASE UMUC / TRANSFERASE FAMILY MEMBER"/>
    <property type="match status" value="1"/>
</dbReference>
<dbReference type="PANTHER" id="PTHR11076:SF35">
    <property type="entry name" value="DNA REPAIR PROTEIN HOMOLOG YOBH"/>
    <property type="match status" value="1"/>
</dbReference>
<dbReference type="InterPro" id="IPR043128">
    <property type="entry name" value="Rev_trsase/Diguanyl_cyclase"/>
</dbReference>
<sequence>MANTVPRSVFHIRMEDFELQAERIFDASLRTRPIAIISSHHQNGTIVSLSSEAREEGLCRGMKVSLTRRMNHSALLLPYNHSLYARLNNYLYTTVSTFTPIVEPAGLGKFYTDMTGVNHLYRSPEKAGSVIAQSIQEKSSLSCTIGISSNKLVSHISTTVMPKKIHQIYRGEEEGFLSPLNSFVLPTTSKPSVKKIIRFLYLNQVFHIQQVIDHVETSKVLFGINHRKLAQESRGQDTSVVCPPKQQDHLLKQAVLSIDTNDELLLRGTVKHLAEQIAYQLRQRRQIARKVTVEIHYTDGFRNARSGKFQTNDDCSVYQVCLNLFEQCNHRRNRIRSILIDTTHFIPFNLQLDIFITSNTKNQILSCALDRIRTKYGFSSIQPAIAITQQLQKYKSSL</sequence>
<dbReference type="GO" id="GO:0003887">
    <property type="term" value="F:DNA-directed DNA polymerase activity"/>
    <property type="evidence" value="ECO:0007669"/>
    <property type="project" value="TreeGrafter"/>
</dbReference>
<dbReference type="GO" id="GO:0009432">
    <property type="term" value="P:SOS response"/>
    <property type="evidence" value="ECO:0007669"/>
    <property type="project" value="TreeGrafter"/>
</dbReference>
<evidence type="ECO:0000313" key="2">
    <source>
        <dbReference type="EMBL" id="SVA01644.1"/>
    </source>
</evidence>
<feature type="domain" description="UmuC" evidence="1">
    <location>
        <begin position="9"/>
        <end position="158"/>
    </location>
</feature>
<dbReference type="Pfam" id="PF11799">
    <property type="entry name" value="IMS_C"/>
    <property type="match status" value="1"/>
</dbReference>
<dbReference type="PROSITE" id="PS50173">
    <property type="entry name" value="UMUC"/>
    <property type="match status" value="1"/>
</dbReference>
<evidence type="ECO:0000259" key="1">
    <source>
        <dbReference type="PROSITE" id="PS50173"/>
    </source>
</evidence>